<dbReference type="InterPro" id="IPR046947">
    <property type="entry name" value="LytR-like"/>
</dbReference>
<evidence type="ECO:0000259" key="9">
    <source>
        <dbReference type="PROSITE" id="PS50930"/>
    </source>
</evidence>
<dbReference type="AlphaFoldDB" id="A0A1I6LDY0"/>
<dbReference type="InterPro" id="IPR001789">
    <property type="entry name" value="Sig_transdc_resp-reg_receiver"/>
</dbReference>
<evidence type="ECO:0000256" key="3">
    <source>
        <dbReference type="ARBA" id="ARBA00023012"/>
    </source>
</evidence>
<dbReference type="EMBL" id="FOYZ01000015">
    <property type="protein sequence ID" value="SFS01478.1"/>
    <property type="molecule type" value="Genomic_DNA"/>
</dbReference>
<dbReference type="PANTHER" id="PTHR37299:SF3">
    <property type="entry name" value="STAGE 0 SPORULATION PROTEIN A HOMOLOG"/>
    <property type="match status" value="1"/>
</dbReference>
<evidence type="ECO:0000256" key="2">
    <source>
        <dbReference type="ARBA" id="ARBA00022490"/>
    </source>
</evidence>
<dbReference type="Gene3D" id="2.40.50.1020">
    <property type="entry name" value="LytTr DNA-binding domain"/>
    <property type="match status" value="1"/>
</dbReference>
<organism evidence="10 11">
    <name type="scientific">Anaeromicropila populeti</name>
    <dbReference type="NCBI Taxonomy" id="37658"/>
    <lineage>
        <taxon>Bacteria</taxon>
        <taxon>Bacillati</taxon>
        <taxon>Bacillota</taxon>
        <taxon>Clostridia</taxon>
        <taxon>Lachnospirales</taxon>
        <taxon>Lachnospiraceae</taxon>
        <taxon>Anaeromicropila</taxon>
    </lineage>
</organism>
<evidence type="ECO:0000256" key="5">
    <source>
        <dbReference type="ARBA" id="ARBA00024867"/>
    </source>
</evidence>
<dbReference type="Pfam" id="PF00072">
    <property type="entry name" value="Response_reg"/>
    <property type="match status" value="1"/>
</dbReference>
<dbReference type="SUPFAM" id="SSF52172">
    <property type="entry name" value="CheY-like"/>
    <property type="match status" value="1"/>
</dbReference>
<accession>A0A1I6LDY0</accession>
<sequence length="244" mass="28070">MQKSMKLNLLICDDEEISLGVNESYIRRLNQQLKIEANLFSFCNVTEELDRRIQKGDIDIAFLDIELKEGNGIQLAQKILAANPLASFIFITGYKEYTAEAFQVQASGYLEKPIQLEQLKRTYERTLAMVEGFRKHKESAMLTIKTGTKMIHMRYCDIHYVEKVAKKVAVHSNYGVYEFYESISVMEQQLGRSFLKINQGTLVNKAEIVCLDKTSVYLKTGKILRVGRTFKHDIKSIYSNVICQ</sequence>
<dbReference type="Gene3D" id="3.40.50.2300">
    <property type="match status" value="1"/>
</dbReference>
<evidence type="ECO:0000256" key="4">
    <source>
        <dbReference type="ARBA" id="ARBA00023159"/>
    </source>
</evidence>
<evidence type="ECO:0000313" key="10">
    <source>
        <dbReference type="EMBL" id="SFS01478.1"/>
    </source>
</evidence>
<comment type="function">
    <text evidence="5">May play the central regulatory role in sporulation. It may be an element of the effector pathway responsible for the activation of sporulation genes in response to nutritional stress. Spo0A may act in concert with spo0H (a sigma factor) to control the expression of some genes that are critical to the sporulation process.</text>
</comment>
<dbReference type="PANTHER" id="PTHR37299">
    <property type="entry name" value="TRANSCRIPTIONAL REGULATOR-RELATED"/>
    <property type="match status" value="1"/>
</dbReference>
<gene>
    <name evidence="10" type="ORF">SAMN05661086_03235</name>
</gene>
<evidence type="ECO:0000259" key="8">
    <source>
        <dbReference type="PROSITE" id="PS50110"/>
    </source>
</evidence>
<dbReference type="SMART" id="SM00850">
    <property type="entry name" value="LytTR"/>
    <property type="match status" value="1"/>
</dbReference>
<evidence type="ECO:0000256" key="1">
    <source>
        <dbReference type="ARBA" id="ARBA00018672"/>
    </source>
</evidence>
<evidence type="ECO:0000256" key="6">
    <source>
        <dbReference type="ARBA" id="ARBA00037164"/>
    </source>
</evidence>
<dbReference type="PROSITE" id="PS50930">
    <property type="entry name" value="HTH_LYTTR"/>
    <property type="match status" value="1"/>
</dbReference>
<dbReference type="Proteomes" id="UP000199659">
    <property type="component" value="Unassembled WGS sequence"/>
</dbReference>
<comment type="function">
    <text evidence="6">Required for high-level post-exponential phase expression of a series of secreted proteins.</text>
</comment>
<dbReference type="Pfam" id="PF04397">
    <property type="entry name" value="LytTR"/>
    <property type="match status" value="1"/>
</dbReference>
<keyword evidence="3" id="KW-0902">Two-component regulatory system</keyword>
<keyword evidence="4" id="KW-0010">Activator</keyword>
<keyword evidence="2" id="KW-0963">Cytoplasm</keyword>
<reference evidence="10 11" key="1">
    <citation type="submission" date="2016-10" db="EMBL/GenBank/DDBJ databases">
        <authorList>
            <person name="de Groot N.N."/>
        </authorList>
    </citation>
    <scope>NUCLEOTIDE SEQUENCE [LARGE SCALE GENOMIC DNA]</scope>
    <source>
        <strain evidence="10 11">743A</strain>
    </source>
</reference>
<name>A0A1I6LDY0_9FIRM</name>
<evidence type="ECO:0000256" key="7">
    <source>
        <dbReference type="PROSITE-ProRule" id="PRU00169"/>
    </source>
</evidence>
<evidence type="ECO:0000313" key="11">
    <source>
        <dbReference type="Proteomes" id="UP000199659"/>
    </source>
</evidence>
<dbReference type="PROSITE" id="PS50110">
    <property type="entry name" value="RESPONSE_REGULATORY"/>
    <property type="match status" value="1"/>
</dbReference>
<dbReference type="InterPro" id="IPR007492">
    <property type="entry name" value="LytTR_DNA-bd_dom"/>
</dbReference>
<dbReference type="STRING" id="37658.SAMN05661086_03235"/>
<dbReference type="GO" id="GO:0000156">
    <property type="term" value="F:phosphorelay response regulator activity"/>
    <property type="evidence" value="ECO:0007669"/>
    <property type="project" value="InterPro"/>
</dbReference>
<keyword evidence="7" id="KW-0597">Phosphoprotein</keyword>
<feature type="domain" description="HTH LytTR-type" evidence="9">
    <location>
        <begin position="142"/>
        <end position="240"/>
    </location>
</feature>
<protein>
    <recommendedName>
        <fullName evidence="1">Stage 0 sporulation protein A homolog</fullName>
    </recommendedName>
</protein>
<proteinExistence type="predicted"/>
<feature type="domain" description="Response regulatory" evidence="8">
    <location>
        <begin position="8"/>
        <end position="127"/>
    </location>
</feature>
<feature type="modified residue" description="4-aspartylphosphate" evidence="7">
    <location>
        <position position="64"/>
    </location>
</feature>
<dbReference type="SMART" id="SM00448">
    <property type="entry name" value="REC"/>
    <property type="match status" value="1"/>
</dbReference>
<keyword evidence="11" id="KW-1185">Reference proteome</keyword>
<dbReference type="InterPro" id="IPR011006">
    <property type="entry name" value="CheY-like_superfamily"/>
</dbReference>
<dbReference type="GO" id="GO:0003677">
    <property type="term" value="F:DNA binding"/>
    <property type="evidence" value="ECO:0007669"/>
    <property type="project" value="InterPro"/>
</dbReference>